<evidence type="ECO:0000313" key="10">
    <source>
        <dbReference type="Proteomes" id="UP000176915"/>
    </source>
</evidence>
<evidence type="ECO:0008006" key="11">
    <source>
        <dbReference type="Google" id="ProtNLM"/>
    </source>
</evidence>
<reference evidence="9 10" key="1">
    <citation type="journal article" date="2016" name="Nat. Commun.">
        <title>Thousands of microbial genomes shed light on interconnected biogeochemical processes in an aquifer system.</title>
        <authorList>
            <person name="Anantharaman K."/>
            <person name="Brown C.T."/>
            <person name="Hug L.A."/>
            <person name="Sharon I."/>
            <person name="Castelle C.J."/>
            <person name="Probst A.J."/>
            <person name="Thomas B.C."/>
            <person name="Singh A."/>
            <person name="Wilkins M.J."/>
            <person name="Karaoz U."/>
            <person name="Brodie E.L."/>
            <person name="Williams K.H."/>
            <person name="Hubbard S.S."/>
            <person name="Banfield J.F."/>
        </authorList>
    </citation>
    <scope>NUCLEOTIDE SEQUENCE [LARGE SCALE GENOMIC DNA]</scope>
</reference>
<proteinExistence type="inferred from homology"/>
<dbReference type="Pfam" id="PF01594">
    <property type="entry name" value="AI-2E_transport"/>
    <property type="match status" value="1"/>
</dbReference>
<feature type="transmembrane region" description="Helical" evidence="8">
    <location>
        <begin position="12"/>
        <end position="30"/>
    </location>
</feature>
<feature type="transmembrane region" description="Helical" evidence="8">
    <location>
        <begin position="66"/>
        <end position="91"/>
    </location>
</feature>
<comment type="subcellular location">
    <subcellularLocation>
        <location evidence="1">Cell membrane</location>
        <topology evidence="1">Multi-pass membrane protein</topology>
    </subcellularLocation>
</comment>
<feature type="transmembrane region" description="Helical" evidence="8">
    <location>
        <begin position="269"/>
        <end position="290"/>
    </location>
</feature>
<evidence type="ECO:0000256" key="4">
    <source>
        <dbReference type="ARBA" id="ARBA00022475"/>
    </source>
</evidence>
<evidence type="ECO:0000256" key="1">
    <source>
        <dbReference type="ARBA" id="ARBA00004651"/>
    </source>
</evidence>
<dbReference type="GO" id="GO:0055085">
    <property type="term" value="P:transmembrane transport"/>
    <property type="evidence" value="ECO:0007669"/>
    <property type="project" value="TreeGrafter"/>
</dbReference>
<feature type="transmembrane region" description="Helical" evidence="8">
    <location>
        <begin position="146"/>
        <end position="172"/>
    </location>
</feature>
<feature type="transmembrane region" description="Helical" evidence="8">
    <location>
        <begin position="206"/>
        <end position="229"/>
    </location>
</feature>
<feature type="transmembrane region" description="Helical" evidence="8">
    <location>
        <begin position="302"/>
        <end position="335"/>
    </location>
</feature>
<organism evidence="9 10">
    <name type="scientific">Candidatus Falkowbacteria bacterium RIFCSPLOWO2_12_FULL_45_13</name>
    <dbReference type="NCBI Taxonomy" id="1797991"/>
    <lineage>
        <taxon>Bacteria</taxon>
        <taxon>Candidatus Falkowiibacteriota</taxon>
    </lineage>
</organism>
<comment type="caution">
    <text evidence="9">The sequence shown here is derived from an EMBL/GenBank/DDBJ whole genome shotgun (WGS) entry which is preliminary data.</text>
</comment>
<keyword evidence="3" id="KW-0813">Transport</keyword>
<gene>
    <name evidence="9" type="ORF">A3H09_02925</name>
</gene>
<dbReference type="EMBL" id="MFFY01000061">
    <property type="protein sequence ID" value="OGF29898.1"/>
    <property type="molecule type" value="Genomic_DNA"/>
</dbReference>
<keyword evidence="7 8" id="KW-0472">Membrane</keyword>
<keyword evidence="6 8" id="KW-1133">Transmembrane helix</keyword>
<dbReference type="InterPro" id="IPR002549">
    <property type="entry name" value="AI-2E-like"/>
</dbReference>
<keyword evidence="5 8" id="KW-0812">Transmembrane</keyword>
<evidence type="ECO:0000256" key="5">
    <source>
        <dbReference type="ARBA" id="ARBA00022692"/>
    </source>
</evidence>
<dbReference type="Proteomes" id="UP000176915">
    <property type="component" value="Unassembled WGS sequence"/>
</dbReference>
<name>A0A1F5ST35_9BACT</name>
<accession>A0A1F5ST35</accession>
<evidence type="ECO:0000313" key="9">
    <source>
        <dbReference type="EMBL" id="OGF29898.1"/>
    </source>
</evidence>
<feature type="transmembrane region" description="Helical" evidence="8">
    <location>
        <begin position="36"/>
        <end position="54"/>
    </location>
</feature>
<comment type="similarity">
    <text evidence="2">Belongs to the autoinducer-2 exporter (AI-2E) (TC 2.A.86) family.</text>
</comment>
<evidence type="ECO:0000256" key="7">
    <source>
        <dbReference type="ARBA" id="ARBA00023136"/>
    </source>
</evidence>
<evidence type="ECO:0000256" key="2">
    <source>
        <dbReference type="ARBA" id="ARBA00009773"/>
    </source>
</evidence>
<sequence length="365" mass="41014">MELNQRPISINISSAAIFKVIAIFILFYFLSLVSDILILFFVALVIASGLDPWVDWLKKKKIPRSVSVLFLYLVILAVLGLVLYLIIPIIIKEINDLSNNFPRYFESIYSKFSDLRDYSSKYGVYDKFQGSLDLLSSYLSSTASGIFFTVTNIFGGIFSFILILVLTFYLAVEENCLKKLVWSIAPARHQPYIMQLVRRAQIKMGYWLRGQLILGLALTIMTYIGLLILDVNYALLLAILVGLFSFIPYMGAILGSLPAVFIAFTQTPLLAIFVIILFYIIQFIEGNFLYPKIMEKAVGLNPIISILAMLAGFKLAGVVGAILSIPVTTVAAIFIKDIFNSRENGKKAMVNEGQEDNFNHLKFQN</sequence>
<evidence type="ECO:0000256" key="6">
    <source>
        <dbReference type="ARBA" id="ARBA00022989"/>
    </source>
</evidence>
<keyword evidence="4" id="KW-1003">Cell membrane</keyword>
<dbReference type="PANTHER" id="PTHR21716:SF53">
    <property type="entry name" value="PERMEASE PERM-RELATED"/>
    <property type="match status" value="1"/>
</dbReference>
<dbReference type="AlphaFoldDB" id="A0A1F5ST35"/>
<dbReference type="PANTHER" id="PTHR21716">
    <property type="entry name" value="TRANSMEMBRANE PROTEIN"/>
    <property type="match status" value="1"/>
</dbReference>
<dbReference type="GO" id="GO:0005886">
    <property type="term" value="C:plasma membrane"/>
    <property type="evidence" value="ECO:0007669"/>
    <property type="project" value="UniProtKB-SubCell"/>
</dbReference>
<feature type="transmembrane region" description="Helical" evidence="8">
    <location>
        <begin position="235"/>
        <end position="257"/>
    </location>
</feature>
<evidence type="ECO:0000256" key="3">
    <source>
        <dbReference type="ARBA" id="ARBA00022448"/>
    </source>
</evidence>
<evidence type="ECO:0000256" key="8">
    <source>
        <dbReference type="SAM" id="Phobius"/>
    </source>
</evidence>
<protein>
    <recommendedName>
        <fullName evidence="11">AI-2E family transporter</fullName>
    </recommendedName>
</protein>